<dbReference type="Proteomes" id="UP001652431">
    <property type="component" value="Unassembled WGS sequence"/>
</dbReference>
<keyword evidence="2" id="KW-1003">Cell membrane</keyword>
<evidence type="ECO:0000256" key="6">
    <source>
        <dbReference type="RuleBase" id="RU363042"/>
    </source>
</evidence>
<feature type="transmembrane region" description="Helical" evidence="6">
    <location>
        <begin position="20"/>
        <end position="41"/>
    </location>
</feature>
<dbReference type="Pfam" id="PF03706">
    <property type="entry name" value="LPG_synthase_TM"/>
    <property type="match status" value="1"/>
</dbReference>
<keyword evidence="5 6" id="KW-0472">Membrane</keyword>
<gene>
    <name evidence="6" type="primary">mprF</name>
    <name evidence="7" type="ORF">OCV99_11660</name>
</gene>
<evidence type="ECO:0000256" key="3">
    <source>
        <dbReference type="ARBA" id="ARBA00022692"/>
    </source>
</evidence>
<accession>A0ABT2RPX4</accession>
<comment type="function">
    <text evidence="6">Catalyzes the transfer of a lysyl group from L-lysyl-tRNA(Lys) to membrane-bound phosphatidylglycerol (PG), which produces lysylphosphatidylglycerol (LPG), a major component of the bacterial membrane with a positive net charge. LPG synthesis contributes to bacterial virulence as it is involved in the resistance mechanism against cationic antimicrobial peptides (CAMP) produces by the host's immune system (defensins, cathelicidins) and by the competing microorganisms.</text>
</comment>
<organism evidence="7 8">
    <name type="scientific">Dorea acetigenes</name>
    <dbReference type="NCBI Taxonomy" id="2981787"/>
    <lineage>
        <taxon>Bacteria</taxon>
        <taxon>Bacillati</taxon>
        <taxon>Bacillota</taxon>
        <taxon>Clostridia</taxon>
        <taxon>Lachnospirales</taxon>
        <taxon>Lachnospiraceae</taxon>
        <taxon>Dorea</taxon>
    </lineage>
</organism>
<comment type="similarity">
    <text evidence="6">Belongs to the LPG synthase family.</text>
</comment>
<feature type="transmembrane region" description="Helical" evidence="6">
    <location>
        <begin position="89"/>
        <end position="111"/>
    </location>
</feature>
<dbReference type="RefSeq" id="WP_262575498.1">
    <property type="nucleotide sequence ID" value="NZ_JAOQJU010000015.1"/>
</dbReference>
<feature type="transmembrane region" description="Helical" evidence="6">
    <location>
        <begin position="309"/>
        <end position="335"/>
    </location>
</feature>
<name>A0ABT2RPX4_9FIRM</name>
<evidence type="ECO:0000256" key="1">
    <source>
        <dbReference type="ARBA" id="ARBA00004651"/>
    </source>
</evidence>
<feature type="transmembrane region" description="Helical" evidence="6">
    <location>
        <begin position="265"/>
        <end position="289"/>
    </location>
</feature>
<sequence>MQQGKRARAIDAKHRNKKWLKVGFILLLFGIAVFRLWDYLWESFREIARISVWGKIGMFLASTGYMLMEGMAVSRLAKVFHTNLKWREGVGCAYYCSFVRVMTFGGGAGAAEIYYLSKKGMEPAHAFDTTLIQYLCQKLTVTILGAGSLIFLFKSIEDVIGKYKYYFVYGVTIAVVIIVAIMLVLLSRRIAELLCVGLDRIGEKKAAWKNKTDQWKEQVMLSQKGVKAMLGEKGILAEMFVWNTLKYFCWFSVPFLIYGERNMGFWYISAGLMAVATVMASVIPVPGGYGALEFMQLLLFGSVLGRARAVSMVILYRVVTTILPAFIGGGVAAFYKRRILH</sequence>
<dbReference type="EMBL" id="JAOQJU010000015">
    <property type="protein sequence ID" value="MCU6687184.1"/>
    <property type="molecule type" value="Genomic_DNA"/>
</dbReference>
<dbReference type="PANTHER" id="PTHR39087">
    <property type="entry name" value="UPF0104 MEMBRANE PROTEIN MJ1595"/>
    <property type="match status" value="1"/>
</dbReference>
<evidence type="ECO:0000313" key="7">
    <source>
        <dbReference type="EMBL" id="MCU6687184.1"/>
    </source>
</evidence>
<proteinExistence type="inferred from homology"/>
<evidence type="ECO:0000256" key="4">
    <source>
        <dbReference type="ARBA" id="ARBA00022989"/>
    </source>
</evidence>
<dbReference type="EC" id="2.3.2.3" evidence="6"/>
<dbReference type="PANTHER" id="PTHR39087:SF2">
    <property type="entry name" value="UPF0104 MEMBRANE PROTEIN MJ1595"/>
    <property type="match status" value="1"/>
</dbReference>
<keyword evidence="4 6" id="KW-1133">Transmembrane helix</keyword>
<evidence type="ECO:0000313" key="8">
    <source>
        <dbReference type="Proteomes" id="UP001652431"/>
    </source>
</evidence>
<protein>
    <recommendedName>
        <fullName evidence="6">Phosphatidylglycerol lysyltransferase</fullName>
        <ecNumber evidence="6">2.3.2.3</ecNumber>
    </recommendedName>
    <alternativeName>
        <fullName evidence="6">Lysylphosphatidylglycerol synthase</fullName>
    </alternativeName>
</protein>
<feature type="transmembrane region" description="Helical" evidence="6">
    <location>
        <begin position="131"/>
        <end position="153"/>
    </location>
</feature>
<reference evidence="7 8" key="1">
    <citation type="journal article" date="2021" name="ISME Commun">
        <title>Automated analysis of genomic sequences facilitates high-throughput and comprehensive description of bacteria.</title>
        <authorList>
            <person name="Hitch T.C.A."/>
        </authorList>
    </citation>
    <scope>NUCLEOTIDE SEQUENCE [LARGE SCALE GENOMIC DNA]</scope>
    <source>
        <strain evidence="7 8">Sanger_03</strain>
    </source>
</reference>
<evidence type="ECO:0000256" key="5">
    <source>
        <dbReference type="ARBA" id="ARBA00023136"/>
    </source>
</evidence>
<keyword evidence="3 6" id="KW-0812">Transmembrane</keyword>
<dbReference type="InterPro" id="IPR022791">
    <property type="entry name" value="L-PG_synthase/AglD"/>
</dbReference>
<keyword evidence="6" id="KW-0808">Transferase</keyword>
<keyword evidence="6" id="KW-0046">Antibiotic resistance</keyword>
<keyword evidence="6" id="KW-0443">Lipid metabolism</keyword>
<keyword evidence="8" id="KW-1185">Reference proteome</keyword>
<evidence type="ECO:0000256" key="2">
    <source>
        <dbReference type="ARBA" id="ARBA00022475"/>
    </source>
</evidence>
<feature type="transmembrane region" description="Helical" evidence="6">
    <location>
        <begin position="47"/>
        <end position="68"/>
    </location>
</feature>
<comment type="subcellular location">
    <subcellularLocation>
        <location evidence="1 6">Cell membrane</location>
        <topology evidence="1 6">Multi-pass membrane protein</topology>
    </subcellularLocation>
</comment>
<comment type="caution">
    <text evidence="7">The sequence shown here is derived from an EMBL/GenBank/DDBJ whole genome shotgun (WGS) entry which is preliminary data.</text>
</comment>
<feature type="transmembrane region" description="Helical" evidence="6">
    <location>
        <begin position="239"/>
        <end position="258"/>
    </location>
</feature>
<comment type="catalytic activity">
    <reaction evidence="6">
        <text>L-lysyl-tRNA(Lys) + a 1,2-diacyl-sn-glycero-3-phospho-(1'-sn-glycerol) = a 1,2-diacyl-sn-glycero-3-phospho-1'-(3'-O-L-lysyl)-sn-glycerol + tRNA(Lys)</text>
        <dbReference type="Rhea" id="RHEA:10668"/>
        <dbReference type="Rhea" id="RHEA-COMP:9696"/>
        <dbReference type="Rhea" id="RHEA-COMP:9697"/>
        <dbReference type="ChEBI" id="CHEBI:64716"/>
        <dbReference type="ChEBI" id="CHEBI:75792"/>
        <dbReference type="ChEBI" id="CHEBI:78442"/>
        <dbReference type="ChEBI" id="CHEBI:78529"/>
        <dbReference type="EC" id="2.3.2.3"/>
    </reaction>
</comment>
<feature type="transmembrane region" description="Helical" evidence="6">
    <location>
        <begin position="165"/>
        <end position="186"/>
    </location>
</feature>